<feature type="transmembrane region" description="Helical" evidence="3">
    <location>
        <begin position="38"/>
        <end position="58"/>
    </location>
</feature>
<feature type="region of interest" description="Disordered" evidence="2">
    <location>
        <begin position="913"/>
        <end position="1008"/>
    </location>
</feature>
<evidence type="ECO:0000256" key="3">
    <source>
        <dbReference type="SAM" id="Phobius"/>
    </source>
</evidence>
<accession>A0A2C6L7S2</accession>
<keyword evidence="3" id="KW-1133">Transmembrane helix</keyword>
<feature type="compositionally biased region" description="Basic residues" evidence="2">
    <location>
        <begin position="266"/>
        <end position="276"/>
    </location>
</feature>
<evidence type="ECO:0008006" key="6">
    <source>
        <dbReference type="Google" id="ProtNLM"/>
    </source>
</evidence>
<keyword evidence="3" id="KW-0472">Membrane</keyword>
<feature type="compositionally biased region" description="Basic and acidic residues" evidence="2">
    <location>
        <begin position="247"/>
        <end position="265"/>
    </location>
</feature>
<proteinExistence type="predicted"/>
<feature type="compositionally biased region" description="Basic and acidic residues" evidence="2">
    <location>
        <begin position="913"/>
        <end position="958"/>
    </location>
</feature>
<evidence type="ECO:0000256" key="1">
    <source>
        <dbReference type="SAM" id="Coils"/>
    </source>
</evidence>
<comment type="caution">
    <text evidence="4">The sequence shown here is derived from an EMBL/GenBank/DDBJ whole genome shotgun (WGS) entry which is preliminary data.</text>
</comment>
<keyword evidence="5" id="KW-1185">Reference proteome</keyword>
<feature type="compositionally biased region" description="Polar residues" evidence="2">
    <location>
        <begin position="377"/>
        <end position="408"/>
    </location>
</feature>
<feature type="region of interest" description="Disordered" evidence="2">
    <location>
        <begin position="620"/>
        <end position="659"/>
    </location>
</feature>
<gene>
    <name evidence="4" type="ORF">CSUI_002518</name>
</gene>
<feature type="region of interest" description="Disordered" evidence="2">
    <location>
        <begin position="1157"/>
        <end position="1183"/>
    </location>
</feature>
<feature type="compositionally biased region" description="Basic residues" evidence="2">
    <location>
        <begin position="511"/>
        <end position="530"/>
    </location>
</feature>
<feature type="region of interest" description="Disordered" evidence="2">
    <location>
        <begin position="759"/>
        <end position="820"/>
    </location>
</feature>
<feature type="compositionally biased region" description="Acidic residues" evidence="2">
    <location>
        <begin position="1062"/>
        <end position="1082"/>
    </location>
</feature>
<feature type="region of interest" description="Disordered" evidence="2">
    <location>
        <begin position="233"/>
        <end position="304"/>
    </location>
</feature>
<feature type="compositionally biased region" description="Acidic residues" evidence="2">
    <location>
        <begin position="988"/>
        <end position="1000"/>
    </location>
</feature>
<evidence type="ECO:0000313" key="4">
    <source>
        <dbReference type="EMBL" id="PHJ23628.1"/>
    </source>
</evidence>
<dbReference type="EMBL" id="MIGC01001051">
    <property type="protein sequence ID" value="PHJ23628.1"/>
    <property type="molecule type" value="Genomic_DNA"/>
</dbReference>
<feature type="region of interest" description="Disordered" evidence="2">
    <location>
        <begin position="1475"/>
        <end position="1508"/>
    </location>
</feature>
<dbReference type="Proteomes" id="UP000221165">
    <property type="component" value="Unassembled WGS sequence"/>
</dbReference>
<feature type="compositionally biased region" description="Low complexity" evidence="2">
    <location>
        <begin position="236"/>
        <end position="246"/>
    </location>
</feature>
<feature type="compositionally biased region" description="Polar residues" evidence="2">
    <location>
        <begin position="491"/>
        <end position="507"/>
    </location>
</feature>
<keyword evidence="3" id="KW-0812">Transmembrane</keyword>
<feature type="compositionally biased region" description="Polar residues" evidence="2">
    <location>
        <begin position="535"/>
        <end position="544"/>
    </location>
</feature>
<feature type="region of interest" description="Disordered" evidence="2">
    <location>
        <begin position="377"/>
        <end position="414"/>
    </location>
</feature>
<evidence type="ECO:0000313" key="5">
    <source>
        <dbReference type="Proteomes" id="UP000221165"/>
    </source>
</evidence>
<reference evidence="4 5" key="1">
    <citation type="journal article" date="2017" name="Int. J. Parasitol.">
        <title>The genome of the protozoan parasite Cystoisospora suis and a reverse vaccinology approach to identify vaccine candidates.</title>
        <authorList>
            <person name="Palmieri N."/>
            <person name="Shrestha A."/>
            <person name="Ruttkowski B."/>
            <person name="Beck T."/>
            <person name="Vogl C."/>
            <person name="Tomley F."/>
            <person name="Blake D.P."/>
            <person name="Joachim A."/>
        </authorList>
    </citation>
    <scope>NUCLEOTIDE SEQUENCE [LARGE SCALE GENOMIC DNA]</scope>
    <source>
        <strain evidence="4 5">Wien I</strain>
    </source>
</reference>
<dbReference type="OrthoDB" id="333855at2759"/>
<feature type="region of interest" description="Disordered" evidence="2">
    <location>
        <begin position="1053"/>
        <end position="1097"/>
    </location>
</feature>
<feature type="region of interest" description="Disordered" evidence="2">
    <location>
        <begin position="479"/>
        <end position="552"/>
    </location>
</feature>
<dbReference type="GeneID" id="94425929"/>
<protein>
    <recommendedName>
        <fullName evidence="6">Transmembrane protein</fullName>
    </recommendedName>
</protein>
<evidence type="ECO:0000256" key="2">
    <source>
        <dbReference type="SAM" id="MobiDB-lite"/>
    </source>
</evidence>
<feature type="compositionally biased region" description="Basic and acidic residues" evidence="2">
    <location>
        <begin position="277"/>
        <end position="289"/>
    </location>
</feature>
<name>A0A2C6L7S2_9APIC</name>
<feature type="coiled-coil region" evidence="1">
    <location>
        <begin position="1099"/>
        <end position="1126"/>
    </location>
</feature>
<dbReference type="RefSeq" id="XP_067925303.1">
    <property type="nucleotide sequence ID" value="XM_068062718.1"/>
</dbReference>
<sequence>MTGTPPRPSSNTHLHGCSHSSVRTLETARRADRNQNVFLMRLFLFLFIADIVLIRSSVISPPFCPWRRSYKTGCGEHRFTSQPSSEGNQETREWTKPFLHLWDTQPREGWPLDGKATQDSSNYSFDDALLCRGDPKNDSLCRLWRLRDEIRKVNVGLSSPYISRRCYRELYCTLLPCQTSPQPSYVRGERWSAPQEVKRTCAGVQSVSEAEEESRTGRSLLCFLSSILRNHGEGNSGTTGATGKSTKVMERDGLGTWRKGEERKEIGRRKTKRRKRREEAKGIQRDATRARQRQKSQTRDKAKQENYGEWLRSWWLSLFGRDRDHDEYTAEEGRNPAFFLFAQGIRISPSPSFTRVSLKTDNSFENVDIGKRLPSERNSLAESHTPSLLRARSTTNHDLMNISPTTADNARKGGSSYSLAVSCLYTRKRLFDLRRLHRSMSGRLSSSLGIRTSCGSEEEREAQGYLVSVRTPGVLNKSTSYAGEREHGRRSTTAGSPLGLRQTTNIFQKGAARRARSKPTHRLCRRKHRERSMDDSSLANTRGGSTAGLAPKTSIETRHLKFFRMLSFCFHAFVRRPSSSSSSPSSSFPALYSFQQRQISPPLTFSHRLPTRRGLTAPSFVSPSVAPGSSFSSSSSISSSSSSTSRPSTEPARDEENGISLDYMAEFQRKMEELTGHELLAELKKRKISVPGKEPEKITDALVRVIHDELRALDQVHREERLRRREENIKDRKEHEEKKERLLSCLQQLSPSDALAYLQSQQRQPTGKEEEEVRENGLFTDTPRGAASEDTFGESRTDTKSRPSQGHFEDMQSGPDPSGIEPPEIRFFPEAACEDFWKPRYAWRSELATLEDQLELFQDTVDRARQEIVGVRSLSGGEVEKALERRSLQGRRRGLTSLMENESGYIGTGEIKEADQEGRTESREVGDVNVGMERDGDHHDERERTHTADKDRDEEEKTVWTLAGETKERTNQSGLLQTESGHDKLGVEEEGVESTEEDEDRSLLWGGRGGGFDDDILLSWGGSEGTHFPALVRVQDLLRREHVFIPLANPERRRVRKGRDDGGEEEDDNDADDGDEEDEDAPEPQIITPESFDSSRSTNAHLLARLRQLEEQKEAMRHEEEEEEFGYTEDNAVRRTYTQAARQLDMQRSAASLFFPASSSRRSLSEQLDPEADTAEGGEKPSLTEKAIESLRRRTEGSGTTTDEQYGASLEEGRIPGYCVGWSDLMAGKQAATREAQIDEEETTEKRRGVVLLPDEYGWRDFFVRGLADRIADCCKCVVLVPHLDPPPSWSPRGEEEQRPRPSVQQSDKEIAVEHCAGSVSPVAQLPSSSPNCSYSSRAALSCPTGQSRDTSLVSAAERPSFFPVPFQTETPPSSVTQSGLCDFSPASSMIDHLAYSFMATQIVHRSLQFLKKQFALDSLAVMGLGPGGGRALECASFLSLLRTEKRKLFSTKSVISPHRDLRWLERAVFLSGGETASSDSFRPPPRHVSRTYGQKRDGSQNSPRSSIPACLPEDGLFPSCISPLYAPELLIPDAVVALYPSGYKPNLVGANIDVPMLAIFAGGDTGASRRIQYERVARERATGQTPFPFQQPSDRERLENPEAVPIARQGGAEKARVLERVMREHDSKFTRDFLIHVVENVRTGFAHRFWDEQSRQVVTDRQAAEDALLVATSWLDIWQTDQSEIPHFGTINDITDFPSSFKTFKPIALPSADGG</sequence>
<feature type="region of interest" description="Disordered" evidence="2">
    <location>
        <begin position="1286"/>
        <end position="1310"/>
    </location>
</feature>
<feature type="compositionally biased region" description="Low complexity" evidence="2">
    <location>
        <begin position="620"/>
        <end position="648"/>
    </location>
</feature>
<organism evidence="4 5">
    <name type="scientific">Cystoisospora suis</name>
    <dbReference type="NCBI Taxonomy" id="483139"/>
    <lineage>
        <taxon>Eukaryota</taxon>
        <taxon>Sar</taxon>
        <taxon>Alveolata</taxon>
        <taxon>Apicomplexa</taxon>
        <taxon>Conoidasida</taxon>
        <taxon>Coccidia</taxon>
        <taxon>Eucoccidiorida</taxon>
        <taxon>Eimeriorina</taxon>
        <taxon>Sarcocystidae</taxon>
        <taxon>Cystoisospora</taxon>
    </lineage>
</organism>
<dbReference type="VEuPathDB" id="ToxoDB:CSUI_002518"/>
<keyword evidence="1" id="KW-0175">Coiled coil</keyword>